<protein>
    <submittedName>
        <fullName evidence="2">Uncharacterized protein</fullName>
    </submittedName>
</protein>
<evidence type="ECO:0000256" key="1">
    <source>
        <dbReference type="SAM" id="MobiDB-lite"/>
    </source>
</evidence>
<dbReference type="InterPro" id="IPR043502">
    <property type="entry name" value="DNA/RNA_pol_sf"/>
</dbReference>
<dbReference type="SUPFAM" id="SSF56672">
    <property type="entry name" value="DNA/RNA polymerases"/>
    <property type="match status" value="1"/>
</dbReference>
<feature type="region of interest" description="Disordered" evidence="1">
    <location>
        <begin position="1"/>
        <end position="29"/>
    </location>
</feature>
<dbReference type="AlphaFoldDB" id="A0A085LXC4"/>
<feature type="compositionally biased region" description="Polar residues" evidence="1">
    <location>
        <begin position="12"/>
        <end position="24"/>
    </location>
</feature>
<name>A0A085LXC4_9BILA</name>
<accession>A0A085LXC4</accession>
<dbReference type="Gene3D" id="3.30.70.270">
    <property type="match status" value="1"/>
</dbReference>
<reference evidence="2 3" key="1">
    <citation type="journal article" date="2014" name="Nat. Genet.">
        <title>Genome and transcriptome of the porcine whipworm Trichuris suis.</title>
        <authorList>
            <person name="Jex A.R."/>
            <person name="Nejsum P."/>
            <person name="Schwarz E.M."/>
            <person name="Hu L."/>
            <person name="Young N.D."/>
            <person name="Hall R.S."/>
            <person name="Korhonen P.K."/>
            <person name="Liao S."/>
            <person name="Thamsborg S."/>
            <person name="Xia J."/>
            <person name="Xu P."/>
            <person name="Wang S."/>
            <person name="Scheerlinck J.P."/>
            <person name="Hofmann A."/>
            <person name="Sternberg P.W."/>
            <person name="Wang J."/>
            <person name="Gasser R.B."/>
        </authorList>
    </citation>
    <scope>NUCLEOTIDE SEQUENCE [LARGE SCALE GENOMIC DNA]</scope>
    <source>
        <strain evidence="2">DCEP-RM93M</strain>
    </source>
</reference>
<sequence>MNRGRRRPGTAASLTRETKTGSGHQHQHPSCCPLIKALPSVQLYVDNVLREVLVDTGCLNCIAHVSCCERWRKEPLSVTAVDGGELRAGRPAEYRRGIPPSSWEQSTVGNRAADVDPEWLASTIRWEQRNMSKVRPVMDLRELNDYIETHTANSDVCAQKLREWKRQGTNVSVIDLKKAYLQILIGESLWPLSDLCI</sequence>
<dbReference type="Gene3D" id="3.10.10.10">
    <property type="entry name" value="HIV Type 1 Reverse Transcriptase, subunit A, domain 1"/>
    <property type="match status" value="1"/>
</dbReference>
<dbReference type="Proteomes" id="UP000030764">
    <property type="component" value="Unassembled WGS sequence"/>
</dbReference>
<dbReference type="EMBL" id="KL363266">
    <property type="protein sequence ID" value="KFD49620.1"/>
    <property type="molecule type" value="Genomic_DNA"/>
</dbReference>
<evidence type="ECO:0000313" key="3">
    <source>
        <dbReference type="Proteomes" id="UP000030764"/>
    </source>
</evidence>
<evidence type="ECO:0000313" key="2">
    <source>
        <dbReference type="EMBL" id="KFD49620.1"/>
    </source>
</evidence>
<proteinExistence type="predicted"/>
<gene>
    <name evidence="2" type="ORF">M513_09452</name>
</gene>
<dbReference type="InterPro" id="IPR043128">
    <property type="entry name" value="Rev_trsase/Diguanyl_cyclase"/>
</dbReference>
<organism evidence="2 3">
    <name type="scientific">Trichuris suis</name>
    <name type="common">pig whipworm</name>
    <dbReference type="NCBI Taxonomy" id="68888"/>
    <lineage>
        <taxon>Eukaryota</taxon>
        <taxon>Metazoa</taxon>
        <taxon>Ecdysozoa</taxon>
        <taxon>Nematoda</taxon>
        <taxon>Enoplea</taxon>
        <taxon>Dorylaimia</taxon>
        <taxon>Trichinellida</taxon>
        <taxon>Trichuridae</taxon>
        <taxon>Trichuris</taxon>
    </lineage>
</organism>
<keyword evidence="3" id="KW-1185">Reference proteome</keyword>